<keyword evidence="1" id="KW-1133">Transmembrane helix</keyword>
<evidence type="ECO:0000313" key="3">
    <source>
        <dbReference type="Proteomes" id="UP000248066"/>
    </source>
</evidence>
<evidence type="ECO:0008006" key="4">
    <source>
        <dbReference type="Google" id="ProtNLM"/>
    </source>
</evidence>
<sequence length="130" mass="14609">MTMISRVASFLTGIFVMDFWFHQGQVHAFGFTADTFWERIGALALAGVVTLAVFWASWVFFTRSFFNGVIFAAGFFASVDMVIVHWLFGLHRITYGAEAIYIEVFLLILGIVMVVFALRNEQGGTHNEAV</sequence>
<dbReference type="EMBL" id="PDOF01000002">
    <property type="protein sequence ID" value="PYZ96354.1"/>
    <property type="molecule type" value="Genomic_DNA"/>
</dbReference>
<keyword evidence="1" id="KW-0812">Transmembrane</keyword>
<evidence type="ECO:0000256" key="1">
    <source>
        <dbReference type="SAM" id="Phobius"/>
    </source>
</evidence>
<feature type="transmembrane region" description="Helical" evidence="1">
    <location>
        <begin position="68"/>
        <end position="88"/>
    </location>
</feature>
<accession>A0A2W0H3F6</accession>
<protein>
    <recommendedName>
        <fullName evidence="4">DUF2243 domain-containing protein</fullName>
    </recommendedName>
</protein>
<proteinExistence type="predicted"/>
<reference evidence="2 3" key="1">
    <citation type="submission" date="2017-10" db="EMBL/GenBank/DDBJ databases">
        <title>Bacillus sp. nov., a halophilic bacterium isolated from a Yangshapao Lake.</title>
        <authorList>
            <person name="Wang H."/>
        </authorList>
    </citation>
    <scope>NUCLEOTIDE SEQUENCE [LARGE SCALE GENOMIC DNA]</scope>
    <source>
        <strain evidence="2 3">YSP-3</strain>
    </source>
</reference>
<feature type="transmembrane region" description="Helical" evidence="1">
    <location>
        <begin position="100"/>
        <end position="118"/>
    </location>
</feature>
<evidence type="ECO:0000313" key="2">
    <source>
        <dbReference type="EMBL" id="PYZ96354.1"/>
    </source>
</evidence>
<organism evidence="2 3">
    <name type="scientific">Alteribacter lacisalsi</name>
    <dbReference type="NCBI Taxonomy" id="2045244"/>
    <lineage>
        <taxon>Bacteria</taxon>
        <taxon>Bacillati</taxon>
        <taxon>Bacillota</taxon>
        <taxon>Bacilli</taxon>
        <taxon>Bacillales</taxon>
        <taxon>Bacillaceae</taxon>
        <taxon>Alteribacter</taxon>
    </lineage>
</organism>
<dbReference type="OrthoDB" id="2679119at2"/>
<dbReference type="Pfam" id="PF10002">
    <property type="entry name" value="DUF2243"/>
    <property type="match status" value="1"/>
</dbReference>
<feature type="transmembrane region" description="Helical" evidence="1">
    <location>
        <begin position="44"/>
        <end position="61"/>
    </location>
</feature>
<dbReference type="InterPro" id="IPR018719">
    <property type="entry name" value="DUF2243_membrane"/>
</dbReference>
<dbReference type="Proteomes" id="UP000248066">
    <property type="component" value="Unassembled WGS sequence"/>
</dbReference>
<gene>
    <name evidence="2" type="ORF">CR205_11540</name>
</gene>
<name>A0A2W0H3F6_9BACI</name>
<comment type="caution">
    <text evidence="2">The sequence shown here is derived from an EMBL/GenBank/DDBJ whole genome shotgun (WGS) entry which is preliminary data.</text>
</comment>
<keyword evidence="3" id="KW-1185">Reference proteome</keyword>
<keyword evidence="1" id="KW-0472">Membrane</keyword>
<dbReference type="AlphaFoldDB" id="A0A2W0H3F6"/>